<dbReference type="Pfam" id="PF18962">
    <property type="entry name" value="Por_Secre_tail"/>
    <property type="match status" value="1"/>
</dbReference>
<evidence type="ECO:0000313" key="2">
    <source>
        <dbReference type="EMBL" id="MBO0940023.1"/>
    </source>
</evidence>
<dbReference type="InterPro" id="IPR026444">
    <property type="entry name" value="Secre_tail"/>
</dbReference>
<keyword evidence="3" id="KW-1185">Reference proteome</keyword>
<comment type="caution">
    <text evidence="2">The sequence shown here is derived from an EMBL/GenBank/DDBJ whole genome shotgun (WGS) entry which is preliminary data.</text>
</comment>
<organism evidence="2 3">
    <name type="scientific">Fibrella rubiginis</name>
    <dbReference type="NCBI Taxonomy" id="2817060"/>
    <lineage>
        <taxon>Bacteria</taxon>
        <taxon>Pseudomonadati</taxon>
        <taxon>Bacteroidota</taxon>
        <taxon>Cytophagia</taxon>
        <taxon>Cytophagales</taxon>
        <taxon>Spirosomataceae</taxon>
        <taxon>Fibrella</taxon>
    </lineage>
</organism>
<accession>A0A939GP37</accession>
<gene>
    <name evidence="2" type="ORF">J2I47_25990</name>
</gene>
<proteinExistence type="predicted"/>
<name>A0A939GP37_9BACT</name>
<dbReference type="NCBIfam" id="TIGR04183">
    <property type="entry name" value="Por_Secre_tail"/>
    <property type="match status" value="1"/>
</dbReference>
<dbReference type="RefSeq" id="WP_207367554.1">
    <property type="nucleotide sequence ID" value="NZ_JAFMYV010000021.1"/>
</dbReference>
<dbReference type="Proteomes" id="UP000664034">
    <property type="component" value="Unassembled WGS sequence"/>
</dbReference>
<reference evidence="2" key="1">
    <citation type="submission" date="2021-03" db="EMBL/GenBank/DDBJ databases">
        <title>Fibrella sp. HMF5335 genome sequencing and assembly.</title>
        <authorList>
            <person name="Kang H."/>
            <person name="Kim H."/>
            <person name="Bae S."/>
            <person name="Joh K."/>
        </authorList>
    </citation>
    <scope>NUCLEOTIDE SEQUENCE</scope>
    <source>
        <strain evidence="2">HMF5335</strain>
    </source>
</reference>
<feature type="domain" description="Secretion system C-terminal sorting" evidence="1">
    <location>
        <begin position="1379"/>
        <end position="1452"/>
    </location>
</feature>
<sequence>MPFSQWLVVTTLAMLAGVAVAQPIKIQPLPGSLCAGSTIQLAFSYTNNFIPAEPLRIDLIDAGDNVVEKLVDNVTATVAFVPLPINRDDSYYRLRVYSSNPFTYTNSTPFRLAQLPKAQLISPVSGPYFINPGEVFKPLLVLSGGGPYVVRLNDTISVYTDELARAAQLSLTPGQSTTYRITYLENNCGRGAAAGEASVSVGTAGLLVTRLSTREPCAGETIDVHYSTDRPLANTNYKVEFQPVDPRQQAYIVSVSGTGSPARVVVPALPAGGTYRLRLFSESAGVSAFYKDNFGDQASTIQLRRSPTVGLLGSRTIGFGQTALLDANVPTTGTTVLTLSDGTEQTFKATESGPSRSFRVMPAQTTTYTLRSVNSTCGVQGAEAGSGSATVTVRPGFRIDSLSTLALCAGQEVSVFFTTNEATVSTDPATYSLRGATGYTDDDQFQGGQVTLDVRRVTPGNQPGTGILVASPRPLPTDYLTNPAYGPAGNLLTGNFYLQLARNGNAGGIFRRAIAIADKPQLSLSTAPITVARPQLVYPIAQLAGHATPTDVTLSDGSRLTVASDMGAGAAKALAVPIEVMVKANGQFSVASVQNRCGLGTAVGTVAISVQKTDTTALYMGPIPTTICAGSTISIPFTAVGNTGNTFRVELADDDGIFRGKLIGASNTSPITAAIPGNLGIHSVQKIRVVALGGPTPSSQPRSFVYVDHTQVVRLSTPSGATEAVARPGEATLLRLLTTGSSNTDVVLSDGRRLTLTNVSTDVPVMPAQTTTYTFRSARNACGVAAGTGTVTVRVQPFWLQPQLSQTTFCENDSLSVHVTVHGDIPAGATHALQLLLNGNVAQTLPARWLGNRLKCALANTISIRTAYTVRVLTTVGNNQYYSTLTPTAFSVYRYPKIRLVPPSTGTILLDEKQNSVGVQLVDPNNGLPALLDSRIQYRINNQTYAAIDNLPVTVQLLANSAATTNYQISSVYDAFCGFGVADGSVRIAYRPGLRSVSLSKFLICRGGDQAILSYEVSGEFNADARFTAYLVNASGAKIRLGQSAKPIDRLPFTVDPGVASGTYQVVLESSVPNLPGFSNFPSITVGDPPVVVLRPTSSVQYPDQTVTVSAKVVSGFLPVSLTLTDGSSQTLTAFDNTFTFSPQQTGVYQVAQASNVCGAGQASGSVSVTVLPNSPTQVRVADVSSQGTAAQVCINGTLTVALDTRGTFGPGNQFTIYLSDSTGQNYRPLTTRTVGATTLTAVLPPDALPGTGYRVRVGASNPALLGSVSTPLTVRGSLTGVLTAAATAYRGDLTSLTISLSGVGPWSVTLTNNRYGTERFTATTSPYLYPFQADSTTTFQLLGVTNTLCGVGQASGRVTITVLNPLGVEPTGVTVMAYPNPTAGQLRIKGDWPNPQQVSLLLSDATGLTVHSTTHDRPGPAFQTDLDLSQFAPGIYMLIINADGVRTVVKVMKE</sequence>
<evidence type="ECO:0000259" key="1">
    <source>
        <dbReference type="Pfam" id="PF18962"/>
    </source>
</evidence>
<protein>
    <submittedName>
        <fullName evidence="2">T9SS type A sorting domain-containing protein</fullName>
    </submittedName>
</protein>
<dbReference type="EMBL" id="JAFMYV010000021">
    <property type="protein sequence ID" value="MBO0940023.1"/>
    <property type="molecule type" value="Genomic_DNA"/>
</dbReference>
<evidence type="ECO:0000313" key="3">
    <source>
        <dbReference type="Proteomes" id="UP000664034"/>
    </source>
</evidence>